<evidence type="ECO:0000313" key="3">
    <source>
        <dbReference type="Proteomes" id="UP000281553"/>
    </source>
</evidence>
<proteinExistence type="predicted"/>
<protein>
    <submittedName>
        <fullName evidence="2">Uncharacterized protein</fullName>
    </submittedName>
</protein>
<dbReference type="EMBL" id="UYRU01016264">
    <property type="protein sequence ID" value="VDK51907.1"/>
    <property type="molecule type" value="Genomic_DNA"/>
</dbReference>
<gene>
    <name evidence="2" type="ORF">DILT_LOCUS1871</name>
</gene>
<dbReference type="OrthoDB" id="6288059at2759"/>
<feature type="region of interest" description="Disordered" evidence="1">
    <location>
        <begin position="49"/>
        <end position="75"/>
    </location>
</feature>
<dbReference type="Proteomes" id="UP000281553">
    <property type="component" value="Unassembled WGS sequence"/>
</dbReference>
<dbReference type="AlphaFoldDB" id="A0A3P6R0H3"/>
<reference evidence="2 3" key="1">
    <citation type="submission" date="2018-11" db="EMBL/GenBank/DDBJ databases">
        <authorList>
            <consortium name="Pathogen Informatics"/>
        </authorList>
    </citation>
    <scope>NUCLEOTIDE SEQUENCE [LARGE SCALE GENOMIC DNA]</scope>
</reference>
<evidence type="ECO:0000313" key="2">
    <source>
        <dbReference type="EMBL" id="VDK51907.1"/>
    </source>
</evidence>
<evidence type="ECO:0000256" key="1">
    <source>
        <dbReference type="SAM" id="MobiDB-lite"/>
    </source>
</evidence>
<feature type="non-terminal residue" evidence="2">
    <location>
        <position position="114"/>
    </location>
</feature>
<name>A0A3P6R0H3_DIBLA</name>
<keyword evidence="3" id="KW-1185">Reference proteome</keyword>
<organism evidence="2 3">
    <name type="scientific">Dibothriocephalus latus</name>
    <name type="common">Fish tapeworm</name>
    <name type="synonym">Diphyllobothrium latum</name>
    <dbReference type="NCBI Taxonomy" id="60516"/>
    <lineage>
        <taxon>Eukaryota</taxon>
        <taxon>Metazoa</taxon>
        <taxon>Spiralia</taxon>
        <taxon>Lophotrochozoa</taxon>
        <taxon>Platyhelminthes</taxon>
        <taxon>Cestoda</taxon>
        <taxon>Eucestoda</taxon>
        <taxon>Diphyllobothriidea</taxon>
        <taxon>Diphyllobothriidae</taxon>
        <taxon>Dibothriocephalus</taxon>
    </lineage>
</organism>
<accession>A0A3P6R0H3</accession>
<sequence>MSLSPSLLIDIDVNRLRYTCPRCERSLRPELATVIPILEDLLPFVAPPKSDAAGKASGSRPEEQEASVGALPGATSSITSGLVVSLISVAFLLRLPDLAAVQMLCERAFAFARR</sequence>